<organism evidence="2 3">
    <name type="scientific">Gloeobacter kilaueensis (strain ATCC BAA-2537 / CCAP 1431/1 / ULC 316 / JS1)</name>
    <dbReference type="NCBI Taxonomy" id="1183438"/>
    <lineage>
        <taxon>Bacteria</taxon>
        <taxon>Bacillati</taxon>
        <taxon>Cyanobacteriota</taxon>
        <taxon>Cyanophyceae</taxon>
        <taxon>Gloeobacterales</taxon>
        <taxon>Gloeobacteraceae</taxon>
        <taxon>Gloeobacter</taxon>
    </lineage>
</organism>
<reference evidence="2 3" key="1">
    <citation type="journal article" date="2013" name="PLoS ONE">
        <title>Cultivation and Complete Genome Sequencing of Gloeobacter kilaueensis sp. nov., from a Lava Cave in Kilauea Caldera, Hawai'i.</title>
        <authorList>
            <person name="Saw J.H."/>
            <person name="Schatz M."/>
            <person name="Brown M.V."/>
            <person name="Kunkel D.D."/>
            <person name="Foster J.S."/>
            <person name="Shick H."/>
            <person name="Christensen S."/>
            <person name="Hou S."/>
            <person name="Wan X."/>
            <person name="Donachie S.P."/>
        </authorList>
    </citation>
    <scope>NUCLEOTIDE SEQUENCE [LARGE SCALE GENOMIC DNA]</scope>
    <source>
        <strain evidence="3">JS</strain>
    </source>
</reference>
<evidence type="ECO:0000313" key="3">
    <source>
        <dbReference type="Proteomes" id="UP000017396"/>
    </source>
</evidence>
<dbReference type="AlphaFoldDB" id="U5QG15"/>
<keyword evidence="2" id="KW-0808">Transferase</keyword>
<dbReference type="Gene3D" id="3.40.50.150">
    <property type="entry name" value="Vaccinia Virus protein VP39"/>
    <property type="match status" value="2"/>
</dbReference>
<dbReference type="KEGG" id="glj:GKIL_1610"/>
<dbReference type="GO" id="GO:0032259">
    <property type="term" value="P:methylation"/>
    <property type="evidence" value="ECO:0007669"/>
    <property type="project" value="UniProtKB-KW"/>
</dbReference>
<evidence type="ECO:0000313" key="2">
    <source>
        <dbReference type="EMBL" id="AGY57856.1"/>
    </source>
</evidence>
<dbReference type="HOGENOM" id="CLU_972273_0_0_3"/>
<name>U5QG15_GLOK1</name>
<protein>
    <submittedName>
        <fullName evidence="2">Type 11 methyltransferase</fullName>
    </submittedName>
</protein>
<dbReference type="GO" id="GO:0008757">
    <property type="term" value="F:S-adenosylmethionine-dependent methyltransferase activity"/>
    <property type="evidence" value="ECO:0007669"/>
    <property type="project" value="InterPro"/>
</dbReference>
<dbReference type="Pfam" id="PF08241">
    <property type="entry name" value="Methyltransf_11"/>
    <property type="match status" value="1"/>
</dbReference>
<accession>U5QG15</accession>
<dbReference type="RefSeq" id="WP_023172970.1">
    <property type="nucleotide sequence ID" value="NC_022600.1"/>
</dbReference>
<dbReference type="STRING" id="1183438.GKIL_1610"/>
<keyword evidence="2" id="KW-0489">Methyltransferase</keyword>
<dbReference type="OrthoDB" id="421066at2"/>
<gene>
    <name evidence="2" type="ORF">GKIL_1610</name>
</gene>
<evidence type="ECO:0000259" key="1">
    <source>
        <dbReference type="Pfam" id="PF08241"/>
    </source>
</evidence>
<dbReference type="InterPro" id="IPR013216">
    <property type="entry name" value="Methyltransf_11"/>
</dbReference>
<keyword evidence="3" id="KW-1185">Reference proteome</keyword>
<dbReference type="SUPFAM" id="SSF53335">
    <property type="entry name" value="S-adenosyl-L-methionine-dependent methyltransferases"/>
    <property type="match status" value="1"/>
</dbReference>
<dbReference type="CDD" id="cd02440">
    <property type="entry name" value="AdoMet_MTases"/>
    <property type="match status" value="1"/>
</dbReference>
<dbReference type="EMBL" id="CP003587">
    <property type="protein sequence ID" value="AGY57856.1"/>
    <property type="molecule type" value="Genomic_DNA"/>
</dbReference>
<dbReference type="Proteomes" id="UP000017396">
    <property type="component" value="Chromosome"/>
</dbReference>
<dbReference type="InterPro" id="IPR029063">
    <property type="entry name" value="SAM-dependent_MTases_sf"/>
</dbReference>
<proteinExistence type="predicted"/>
<sequence>MVERTPALKYEFIEPQEQLASVDFKFVENFLKITGRTQLGWHYITDLTWIYRQIKFWPKGLRVLDAGGGGGPVQFLLSELGFEVTNVDMVLKKPPLAYQRRYGTKYERFPSHVTTDYAQLLEAAPPTTVLARLKQQISCWSMITEARAWRYESVHDTWRRQNNLNGQPAQLNWCVGNLCHMPEFPAKSFDAVVSLSAIEHIPITSLSQALQEIHRIVKPQGYWAVTTSGTEQPATWLHEPSQGYCFSENDLVGFFGAIPACQQEPHKVLSNYHNCTYLKDNLAKFYKLSGKYGMPWGHWSPQYIPVGLSQ</sequence>
<feature type="domain" description="Methyltransferase type 11" evidence="1">
    <location>
        <begin position="163"/>
        <end position="223"/>
    </location>
</feature>